<keyword evidence="1" id="KW-0344">Guanine-nucleotide releasing factor</keyword>
<dbReference type="EMBL" id="CAJHUB010000676">
    <property type="protein sequence ID" value="CAD7676268.1"/>
    <property type="molecule type" value="Genomic_DNA"/>
</dbReference>
<keyword evidence="5" id="KW-1185">Reference proteome</keyword>
<dbReference type="InterPro" id="IPR000651">
    <property type="entry name" value="Ras-like_Gua-exchang_fac_N"/>
</dbReference>
<name>A0A811YHK7_NYCPR</name>
<dbReference type="PROSITE" id="PS50212">
    <property type="entry name" value="RASGEF_NTER"/>
    <property type="match status" value="1"/>
</dbReference>
<dbReference type="Gene3D" id="1.20.870.10">
    <property type="entry name" value="Son of sevenless (SoS) protein Chain: S domain 1"/>
    <property type="match status" value="1"/>
</dbReference>
<dbReference type="GO" id="GO:0005085">
    <property type="term" value="F:guanyl-nucleotide exchange factor activity"/>
    <property type="evidence" value="ECO:0007669"/>
    <property type="project" value="UniProtKB-KW"/>
</dbReference>
<evidence type="ECO:0000313" key="4">
    <source>
        <dbReference type="EMBL" id="CAD7676268.1"/>
    </source>
</evidence>
<proteinExistence type="predicted"/>
<comment type="caution">
    <text evidence="4">The sequence shown here is derived from an EMBL/GenBank/DDBJ whole genome shotgun (WGS) entry which is preliminary data.</text>
</comment>
<dbReference type="Proteomes" id="UP000645828">
    <property type="component" value="Unassembled WGS sequence"/>
</dbReference>
<evidence type="ECO:0000313" key="5">
    <source>
        <dbReference type="Proteomes" id="UP000645828"/>
    </source>
</evidence>
<evidence type="ECO:0000256" key="1">
    <source>
        <dbReference type="PROSITE-ProRule" id="PRU00135"/>
    </source>
</evidence>
<sequence length="313" mass="35495">MFSCCLPTSGDSGFQEPQGCHLFKCCRLWLHHKSQCLRAFIRKCHKSSTQDWGREREEEVICPTTSRNWELPCTANRGQRGLKGERASAMKWNLISPTKPSWTELQEHEVQQLLPALLHRDIISIFSFLENCNEFASTEEMLDLLFTKYGCIIAAYGDNDAVLQWWKMAISCILDIWLEYYQEDFHQLPEFPSLKKLLEFMRQRMPGSDLEHRAQCYLKLFRHLHAAEPEARASAREQHPEPPQEPTPAPTVGPTAPSGPEVIKQVLAAGAEGLAQTEIPAAESKPLQIVVTALFHCSTLEEPPAPSATPEEE</sequence>
<dbReference type="AlphaFoldDB" id="A0A811YHK7"/>
<feature type="domain" description="N-terminal Ras-GEF" evidence="3">
    <location>
        <begin position="97"/>
        <end position="222"/>
    </location>
</feature>
<organism evidence="4 5">
    <name type="scientific">Nyctereutes procyonoides</name>
    <name type="common">Raccoon dog</name>
    <name type="synonym">Canis procyonoides</name>
    <dbReference type="NCBI Taxonomy" id="34880"/>
    <lineage>
        <taxon>Eukaryota</taxon>
        <taxon>Metazoa</taxon>
        <taxon>Chordata</taxon>
        <taxon>Craniata</taxon>
        <taxon>Vertebrata</taxon>
        <taxon>Euteleostomi</taxon>
        <taxon>Mammalia</taxon>
        <taxon>Eutheria</taxon>
        <taxon>Laurasiatheria</taxon>
        <taxon>Carnivora</taxon>
        <taxon>Caniformia</taxon>
        <taxon>Canidae</taxon>
        <taxon>Nyctereutes</taxon>
    </lineage>
</organism>
<dbReference type="PANTHER" id="PTHR46793:SF3">
    <property type="entry name" value="RIKEN CDNA 4930596D02 GENE"/>
    <property type="match status" value="1"/>
</dbReference>
<dbReference type="InterPro" id="IPR023578">
    <property type="entry name" value="Ras_GEF_dom_sf"/>
</dbReference>
<dbReference type="SUPFAM" id="SSF48366">
    <property type="entry name" value="Ras GEF"/>
    <property type="match status" value="1"/>
</dbReference>
<dbReference type="PANTHER" id="PTHR46793">
    <property type="entry name" value="1700018F24RIK PROTEIN-RELATED-RELATED"/>
    <property type="match status" value="1"/>
</dbReference>
<feature type="region of interest" description="Disordered" evidence="2">
    <location>
        <begin position="229"/>
        <end position="259"/>
    </location>
</feature>
<accession>A0A811YHK7</accession>
<gene>
    <name evidence="4" type="ORF">NYPRO_LOCUS9063</name>
</gene>
<feature type="compositionally biased region" description="Basic and acidic residues" evidence="2">
    <location>
        <begin position="229"/>
        <end position="242"/>
    </location>
</feature>
<protein>
    <submittedName>
        <fullName evidence="4">(raccoon dog) hypothetical protein</fullName>
    </submittedName>
</protein>
<evidence type="ECO:0000256" key="2">
    <source>
        <dbReference type="SAM" id="MobiDB-lite"/>
    </source>
</evidence>
<evidence type="ECO:0000259" key="3">
    <source>
        <dbReference type="PROSITE" id="PS50212"/>
    </source>
</evidence>
<reference evidence="4" key="1">
    <citation type="submission" date="2020-12" db="EMBL/GenBank/DDBJ databases">
        <authorList>
            <consortium name="Molecular Ecology Group"/>
        </authorList>
    </citation>
    <scope>NUCLEOTIDE SEQUENCE</scope>
    <source>
        <strain evidence="4">TBG_1078</strain>
    </source>
</reference>